<evidence type="ECO:0000256" key="6">
    <source>
        <dbReference type="ARBA" id="ARBA00023033"/>
    </source>
</evidence>
<evidence type="ECO:0000256" key="2">
    <source>
        <dbReference type="ARBA" id="ARBA00022617"/>
    </source>
</evidence>
<sequence>MATDTQGKCPVAGIDINELMSREFATCPYPKFAELQADAPVHQVGDKPWYLVTRHDECMRVLLDPEHFSSEHDEFGPALKAIGIAPTPEQVQRMQELGGNRGNMVDVIPHRDPPVHTRQRKVITKAVTARFRRWEEFIEHQSAKLLDRLQGRNEADLIAEGAAPLPIAVIADILGIPDEYLPKIKQWSDDSSQTSGRFASDEDWMNLAKAMSEQRAMFASEVRKRLQNPSDDLIGRIAAMTREAVDEETGEGPLDFDEGVELLTLAMLGGNETTTQLIGAAMFYLATEPGLLDRVRADPAIIPGIVEESLRLTAPVFTMMRFCKKDADIGGVSIPAGSIVSVCFNQANRDPSIFPEPDKFNADRTNTRRHLSFGQGIHVCPGAQLARLETRIWIQRLAERIKHMELAGPEAVRYDLASLAVRGMTSLRVHYELFDRARTGQVGEAA</sequence>
<dbReference type="GO" id="GO:0004497">
    <property type="term" value="F:monooxygenase activity"/>
    <property type="evidence" value="ECO:0007669"/>
    <property type="project" value="UniProtKB-KW"/>
</dbReference>
<comment type="similarity">
    <text evidence="1 8">Belongs to the cytochrome P450 family.</text>
</comment>
<dbReference type="PROSITE" id="PS00086">
    <property type="entry name" value="CYTOCHROME_P450"/>
    <property type="match status" value="1"/>
</dbReference>
<dbReference type="PANTHER" id="PTHR46696:SF1">
    <property type="entry name" value="CYTOCHROME P450 YJIB-RELATED"/>
    <property type="match status" value="1"/>
</dbReference>
<proteinExistence type="inferred from homology"/>
<dbReference type="Pfam" id="PF00067">
    <property type="entry name" value="p450"/>
    <property type="match status" value="1"/>
</dbReference>
<dbReference type="EMBL" id="CP018221">
    <property type="protein sequence ID" value="API59401.1"/>
    <property type="molecule type" value="Genomic_DNA"/>
</dbReference>
<dbReference type="OrthoDB" id="5522954at2"/>
<evidence type="ECO:0000256" key="3">
    <source>
        <dbReference type="ARBA" id="ARBA00022723"/>
    </source>
</evidence>
<dbReference type="InterPro" id="IPR001128">
    <property type="entry name" value="Cyt_P450"/>
</dbReference>
<protein>
    <submittedName>
        <fullName evidence="9">Cytochrome</fullName>
    </submittedName>
</protein>
<dbReference type="AlphaFoldDB" id="A0A1L3ZUT7"/>
<gene>
    <name evidence="9" type="ORF">BSL82_08825</name>
</gene>
<keyword evidence="5 8" id="KW-0408">Iron</keyword>
<keyword evidence="6 8" id="KW-0503">Monooxygenase</keyword>
<dbReference type="InterPro" id="IPR002397">
    <property type="entry name" value="Cyt_P450_B"/>
</dbReference>
<keyword evidence="4 8" id="KW-0560">Oxidoreductase</keyword>
<dbReference type="PRINTS" id="PR00359">
    <property type="entry name" value="BP450"/>
</dbReference>
<dbReference type="STRING" id="1921510.BSL82_08825"/>
<dbReference type="SUPFAM" id="SSF48264">
    <property type="entry name" value="Cytochrome P450"/>
    <property type="match status" value="1"/>
</dbReference>
<dbReference type="GO" id="GO:0016705">
    <property type="term" value="F:oxidoreductase activity, acting on paired donors, with incorporation or reduction of molecular oxygen"/>
    <property type="evidence" value="ECO:0007669"/>
    <property type="project" value="InterPro"/>
</dbReference>
<dbReference type="RefSeq" id="WP_072596958.1">
    <property type="nucleotide sequence ID" value="NZ_CP018221.1"/>
</dbReference>
<organism evidence="9 10">
    <name type="scientific">Tardibacter chloracetimidivorans</name>
    <dbReference type="NCBI Taxonomy" id="1921510"/>
    <lineage>
        <taxon>Bacteria</taxon>
        <taxon>Pseudomonadati</taxon>
        <taxon>Pseudomonadota</taxon>
        <taxon>Alphaproteobacteria</taxon>
        <taxon>Sphingomonadales</taxon>
        <taxon>Sphingomonadaceae</taxon>
        <taxon>Tardibacter</taxon>
    </lineage>
</organism>
<name>A0A1L3ZUT7_9SPHN</name>
<dbReference type="PANTHER" id="PTHR46696">
    <property type="entry name" value="P450, PUTATIVE (EUROFUNG)-RELATED"/>
    <property type="match status" value="1"/>
</dbReference>
<dbReference type="InterPro" id="IPR017972">
    <property type="entry name" value="Cyt_P450_CS"/>
</dbReference>
<evidence type="ECO:0000313" key="10">
    <source>
        <dbReference type="Proteomes" id="UP000182063"/>
    </source>
</evidence>
<dbReference type="InterPro" id="IPR036396">
    <property type="entry name" value="Cyt_P450_sf"/>
</dbReference>
<dbReference type="GO" id="GO:0005506">
    <property type="term" value="F:iron ion binding"/>
    <property type="evidence" value="ECO:0007669"/>
    <property type="project" value="InterPro"/>
</dbReference>
<dbReference type="KEGG" id="sphj:BSL82_08825"/>
<keyword evidence="3 8" id="KW-0479">Metal-binding</keyword>
<reference evidence="10" key="1">
    <citation type="submission" date="2016-11" db="EMBL/GenBank/DDBJ databases">
        <title>Complete Genome Sequence of alachlor-degrading Sphingomonas sp. strain JJ-A5.</title>
        <authorList>
            <person name="Lee H."/>
            <person name="Ka J.-O."/>
        </authorList>
    </citation>
    <scope>NUCLEOTIDE SEQUENCE [LARGE SCALE GENOMIC DNA]</scope>
    <source>
        <strain evidence="10">JJ-A5</strain>
    </source>
</reference>
<dbReference type="PRINTS" id="PR00385">
    <property type="entry name" value="P450"/>
</dbReference>
<dbReference type="Proteomes" id="UP000182063">
    <property type="component" value="Chromosome"/>
</dbReference>
<evidence type="ECO:0000256" key="5">
    <source>
        <dbReference type="ARBA" id="ARBA00023004"/>
    </source>
</evidence>
<keyword evidence="2 8" id="KW-0349">Heme</keyword>
<evidence type="ECO:0000256" key="8">
    <source>
        <dbReference type="RuleBase" id="RU000461"/>
    </source>
</evidence>
<comment type="function">
    <text evidence="7">Cytochromes P450 are a group of heme-thiolate monooxygenases. They oxidize a variety of structurally unrelated compounds, including steroids, fatty acids, and xenobiotics.</text>
</comment>
<dbReference type="FunFam" id="1.10.630.10:FF:000018">
    <property type="entry name" value="Cytochrome P450 monooxygenase"/>
    <property type="match status" value="1"/>
</dbReference>
<evidence type="ECO:0000256" key="1">
    <source>
        <dbReference type="ARBA" id="ARBA00010617"/>
    </source>
</evidence>
<keyword evidence="10" id="KW-1185">Reference proteome</keyword>
<evidence type="ECO:0000256" key="4">
    <source>
        <dbReference type="ARBA" id="ARBA00023002"/>
    </source>
</evidence>
<evidence type="ECO:0000256" key="7">
    <source>
        <dbReference type="ARBA" id="ARBA00043906"/>
    </source>
</evidence>
<dbReference type="Gene3D" id="1.10.630.10">
    <property type="entry name" value="Cytochrome P450"/>
    <property type="match status" value="1"/>
</dbReference>
<accession>A0A1L3ZUT7</accession>
<evidence type="ECO:0000313" key="9">
    <source>
        <dbReference type="EMBL" id="API59401.1"/>
    </source>
</evidence>
<dbReference type="GO" id="GO:0020037">
    <property type="term" value="F:heme binding"/>
    <property type="evidence" value="ECO:0007669"/>
    <property type="project" value="InterPro"/>
</dbReference>